<feature type="region of interest" description="Disordered" evidence="1">
    <location>
        <begin position="466"/>
        <end position="517"/>
    </location>
</feature>
<dbReference type="KEGG" id="tml:GSTUM_00009472001"/>
<accession>D5GKC3</accession>
<evidence type="ECO:0000256" key="1">
    <source>
        <dbReference type="SAM" id="MobiDB-lite"/>
    </source>
</evidence>
<feature type="compositionally biased region" description="Basic and acidic residues" evidence="1">
    <location>
        <begin position="108"/>
        <end position="117"/>
    </location>
</feature>
<feature type="region of interest" description="Disordered" evidence="1">
    <location>
        <begin position="1"/>
        <end position="118"/>
    </location>
</feature>
<dbReference type="RefSeq" id="XP_002840775.1">
    <property type="nucleotide sequence ID" value="XM_002840729.1"/>
</dbReference>
<feature type="compositionally biased region" description="Basic and acidic residues" evidence="1">
    <location>
        <begin position="232"/>
        <end position="253"/>
    </location>
</feature>
<feature type="compositionally biased region" description="Polar residues" evidence="1">
    <location>
        <begin position="263"/>
        <end position="279"/>
    </location>
</feature>
<dbReference type="InParanoid" id="D5GKC3"/>
<dbReference type="HOGENOM" id="CLU_305275_0_0_1"/>
<proteinExistence type="predicted"/>
<organism evidence="2 3">
    <name type="scientific">Tuber melanosporum (strain Mel28)</name>
    <name type="common">Perigord black truffle</name>
    <dbReference type="NCBI Taxonomy" id="656061"/>
    <lineage>
        <taxon>Eukaryota</taxon>
        <taxon>Fungi</taxon>
        <taxon>Dikarya</taxon>
        <taxon>Ascomycota</taxon>
        <taxon>Pezizomycotina</taxon>
        <taxon>Pezizomycetes</taxon>
        <taxon>Pezizales</taxon>
        <taxon>Tuberaceae</taxon>
        <taxon>Tuber</taxon>
    </lineage>
</organism>
<reference evidence="2 3" key="1">
    <citation type="journal article" date="2010" name="Nature">
        <title>Perigord black truffle genome uncovers evolutionary origins and mechanisms of symbiosis.</title>
        <authorList>
            <person name="Martin F."/>
            <person name="Kohler A."/>
            <person name="Murat C."/>
            <person name="Balestrini R."/>
            <person name="Coutinho P.M."/>
            <person name="Jaillon O."/>
            <person name="Montanini B."/>
            <person name="Morin E."/>
            <person name="Noel B."/>
            <person name="Percudani R."/>
            <person name="Porcel B."/>
            <person name="Rubini A."/>
            <person name="Amicucci A."/>
            <person name="Amselem J."/>
            <person name="Anthouard V."/>
            <person name="Arcioni S."/>
            <person name="Artiguenave F."/>
            <person name="Aury J.M."/>
            <person name="Ballario P."/>
            <person name="Bolchi A."/>
            <person name="Brenna A."/>
            <person name="Brun A."/>
            <person name="Buee M."/>
            <person name="Cantarel B."/>
            <person name="Chevalier G."/>
            <person name="Couloux A."/>
            <person name="Da Silva C."/>
            <person name="Denoeud F."/>
            <person name="Duplessis S."/>
            <person name="Ghignone S."/>
            <person name="Hilselberger B."/>
            <person name="Iotti M."/>
            <person name="Marcais B."/>
            <person name="Mello A."/>
            <person name="Miranda M."/>
            <person name="Pacioni G."/>
            <person name="Quesneville H."/>
            <person name="Riccioni C."/>
            <person name="Ruotolo R."/>
            <person name="Splivallo R."/>
            <person name="Stocchi V."/>
            <person name="Tisserant E."/>
            <person name="Viscomi A.R."/>
            <person name="Zambonelli A."/>
            <person name="Zampieri E."/>
            <person name="Henrissat B."/>
            <person name="Lebrun M.H."/>
            <person name="Paolocci F."/>
            <person name="Bonfante P."/>
            <person name="Ottonello S."/>
            <person name="Wincker P."/>
        </authorList>
    </citation>
    <scope>NUCLEOTIDE SEQUENCE [LARGE SCALE GENOMIC DNA]</scope>
    <source>
        <strain evidence="2 3">Mel28</strain>
    </source>
</reference>
<sequence length="972" mass="106002">MSPGKGDSGEFFDTRSDAPGNTPDSVEVPGAMGSEGGTTLSKPPDTPHSRQVGSLRGTEISTPCQSTAAKIDGGFGRGGIAGEKEGSTNPQSHVEARESDVGSQNGTHRVDETESQKVEVGPAGFCTATASPPTPQYYQRAPECPTCRQAAAPAGTPESLEEEGNLQSMPNSRLVTALSYVSSLWGKPASQKPPTAPSQASIPEVHEATDTVLTPQEPARAIKSSNSRRSRSLNERKVSWDDIVKGKKVERSESPSSLAGSSPDQQSLPPVTAGGNSIASGGPYAGDPLGIGIQLGDNVYSLMSTEVHCEHSASGGRVIKAEANSLTRASPASEYYYEESPFADIRDEAVQIAAASYCGRVSDEVEDRESLAASRPKAWMVNRPIVPSPMRSPFRANFFPWSDAQGIPLFGPSSVRKEAPTPAIGPLGERSNTGSPMVGRTPRVGAESPCLSGHASCVHTSNTARLSPTLTTAESPNPNAFGNTRSIHRGSPAGRTHPVSGRLVPPYGPPGASVRGMQSGRYQSVIQEEREEFSHSFMDEPGLIRYCCPFRNCGILGANNNTLCLNQPRTVLAARSSYQEVCCRAFQSAPLEFEDGELPRNLNNYNLPNFCSLSLLPLSIDRHSHRTAVQNIICRHLVNNIFSAVVPSFCFNMEAIAGELLKLDPSKQALWQRLTVEALEALPQHEMAAAKLRQKTVNKILASIGAISASPAATLAESLQELVKSAQEAWEPTFKSKAQTIPEVDVENGTANFKMDPEDSRVRGYSVLQVESITRPVLCTFPAIYRIADGHDTLVVPGRALFSDFYHSAEMELQAKLKTWNSDQRYAHRASFMRPPFVHRNTRSPASPESQSGRWGTGRMSHEYFGYNQWCSHLNDVEDETVDLWDVSMRLKEYDQEVLRHERRRSTGSETFSERCGSYIGRSRSFSNGRRESVYSRRESVYERRVPVGGRRESFYGGRRESFQGSRDYCRW</sequence>
<feature type="region of interest" description="Disordered" evidence="1">
    <location>
        <begin position="185"/>
        <end position="279"/>
    </location>
</feature>
<keyword evidence="3" id="KW-1185">Reference proteome</keyword>
<dbReference type="GeneID" id="9181986"/>
<dbReference type="AlphaFoldDB" id="D5GKC3"/>
<name>D5GKC3_TUBMM</name>
<evidence type="ECO:0000313" key="2">
    <source>
        <dbReference type="EMBL" id="CAZ84966.1"/>
    </source>
</evidence>
<feature type="region of interest" description="Disordered" evidence="1">
    <location>
        <begin position="148"/>
        <end position="170"/>
    </location>
</feature>
<feature type="region of interest" description="Disordered" evidence="1">
    <location>
        <begin position="412"/>
        <end position="436"/>
    </location>
</feature>
<gene>
    <name evidence="2" type="ORF">GSTUM_00009472001</name>
</gene>
<feature type="compositionally biased region" description="Polar residues" evidence="1">
    <location>
        <begin position="466"/>
        <end position="485"/>
    </location>
</feature>
<protein>
    <submittedName>
        <fullName evidence="2">(Perigord truffle) hypothetical protein</fullName>
    </submittedName>
</protein>
<feature type="compositionally biased region" description="Polar residues" evidence="1">
    <location>
        <begin position="59"/>
        <end position="68"/>
    </location>
</feature>
<dbReference type="EMBL" id="FN430337">
    <property type="protein sequence ID" value="CAZ84966.1"/>
    <property type="molecule type" value="Genomic_DNA"/>
</dbReference>
<evidence type="ECO:0000313" key="3">
    <source>
        <dbReference type="Proteomes" id="UP000006911"/>
    </source>
</evidence>
<dbReference type="Proteomes" id="UP000006911">
    <property type="component" value="Unassembled WGS sequence"/>
</dbReference>